<accession>A0A844F9M7</accession>
<evidence type="ECO:0000313" key="3">
    <source>
        <dbReference type="Proteomes" id="UP000462363"/>
    </source>
</evidence>
<dbReference type="EMBL" id="VUMB01000002">
    <property type="protein sequence ID" value="MSS38929.1"/>
    <property type="molecule type" value="Genomic_DNA"/>
</dbReference>
<dbReference type="Proteomes" id="UP000462363">
    <property type="component" value="Unassembled WGS sequence"/>
</dbReference>
<comment type="caution">
    <text evidence="2">The sequence shown here is derived from an EMBL/GenBank/DDBJ whole genome shotgun (WGS) entry which is preliminary data.</text>
</comment>
<evidence type="ECO:0000259" key="1">
    <source>
        <dbReference type="PROSITE" id="PS51750"/>
    </source>
</evidence>
<dbReference type="PANTHER" id="PTHR36180:SF2">
    <property type="entry name" value="BRO FAMILY PROTEIN"/>
    <property type="match status" value="1"/>
</dbReference>
<dbReference type="PANTHER" id="PTHR36180">
    <property type="entry name" value="DNA-BINDING PROTEIN-RELATED-RELATED"/>
    <property type="match status" value="1"/>
</dbReference>
<gene>
    <name evidence="2" type="ORF">FYJ37_00825</name>
</gene>
<dbReference type="RefSeq" id="WP_154322690.1">
    <property type="nucleotide sequence ID" value="NZ_CP045695.1"/>
</dbReference>
<dbReference type="InterPro" id="IPR003497">
    <property type="entry name" value="BRO_N_domain"/>
</dbReference>
<evidence type="ECO:0000313" key="2">
    <source>
        <dbReference type="EMBL" id="MSS38929.1"/>
    </source>
</evidence>
<organism evidence="2 3">
    <name type="scientific">Clostridium scindens (strain JCM 10418 / VPI 12708)</name>
    <dbReference type="NCBI Taxonomy" id="29347"/>
    <lineage>
        <taxon>Bacteria</taxon>
        <taxon>Bacillati</taxon>
        <taxon>Bacillota</taxon>
        <taxon>Clostridia</taxon>
        <taxon>Lachnospirales</taxon>
        <taxon>Lachnospiraceae</taxon>
    </lineage>
</organism>
<dbReference type="Pfam" id="PF02498">
    <property type="entry name" value="Bro-N"/>
    <property type="match status" value="1"/>
</dbReference>
<protein>
    <submittedName>
        <fullName evidence="2">Transporter</fullName>
    </submittedName>
</protein>
<feature type="domain" description="Bro-N" evidence="1">
    <location>
        <begin position="1"/>
        <end position="109"/>
    </location>
</feature>
<reference evidence="2 3" key="1">
    <citation type="submission" date="2019-08" db="EMBL/GenBank/DDBJ databases">
        <title>In-depth cultivation of the pig gut microbiome towards novel bacterial diversity and tailored functional studies.</title>
        <authorList>
            <person name="Wylensek D."/>
            <person name="Hitch T.C.A."/>
            <person name="Clavel T."/>
        </authorList>
    </citation>
    <scope>NUCLEOTIDE SEQUENCE [LARGE SCALE GENOMIC DNA]</scope>
    <source>
        <strain evidence="2 3">BL-389-WT-3D</strain>
    </source>
</reference>
<dbReference type="AlphaFoldDB" id="A0A844F9M7"/>
<dbReference type="SMART" id="SM01040">
    <property type="entry name" value="Bro-N"/>
    <property type="match status" value="1"/>
</dbReference>
<dbReference type="PROSITE" id="PS51750">
    <property type="entry name" value="BRO_N"/>
    <property type="match status" value="1"/>
</dbReference>
<proteinExistence type="predicted"/>
<name>A0A844F9M7_CLOSV</name>
<sequence length="265" mass="30568">MKNKSELTIFTNEEFGDVRTTIVNGEPYFVGKDVALALGYSDASSAISKKVDKEDKGLAKMATPSGVQNMTIVNESGLYSLIFGSKLESANRFKRWVTSEVLPTIRKTGGYVNNDNLFIDTYLPFADENTKLLFSTTLETVRKQNELIKKQQEEILHKQEVINGLTDDVDIYKKRVIINRICKRRHGNYANRYKELYKCFRETFHIDLEARCEGYNLKQIKKKDRLTTIAYAEKFGFIDDLYSCCVKLYETEVKEIIEELSNIQE</sequence>